<comment type="caution">
    <text evidence="3">The sequence shown here is derived from an EMBL/GenBank/DDBJ whole genome shotgun (WGS) entry which is preliminary data.</text>
</comment>
<dbReference type="InterPro" id="IPR019446">
    <property type="entry name" value="BMT5-like"/>
</dbReference>
<dbReference type="PANTHER" id="PTHR11538:SF104">
    <property type="entry name" value="25S RRNA (URIDINE-N(3))-METHYLTRANSFERASE BMT5-LIKE DOMAIN-CONTAINING PROTEIN"/>
    <property type="match status" value="1"/>
</dbReference>
<name>A0ABN8D935_9STRA</name>
<evidence type="ECO:0000256" key="1">
    <source>
        <dbReference type="SAM" id="MobiDB-lite"/>
    </source>
</evidence>
<accession>A0ABN8D935</accession>
<feature type="compositionally biased region" description="Basic and acidic residues" evidence="1">
    <location>
        <begin position="338"/>
        <end position="349"/>
    </location>
</feature>
<dbReference type="PANTHER" id="PTHR11538">
    <property type="entry name" value="PHENYLALANYL-TRNA SYNTHETASE"/>
    <property type="match status" value="1"/>
</dbReference>
<feature type="region of interest" description="Disordered" evidence="1">
    <location>
        <begin position="319"/>
        <end position="374"/>
    </location>
</feature>
<dbReference type="Proteomes" id="UP001158986">
    <property type="component" value="Unassembled WGS sequence"/>
</dbReference>
<feature type="domain" description="25S rRNA (uridine-N(3))-methyltransferase BMT5-like" evidence="2">
    <location>
        <begin position="84"/>
        <end position="251"/>
    </location>
</feature>
<protein>
    <recommendedName>
        <fullName evidence="2">25S rRNA (uridine-N(3))-methyltransferase BMT5-like domain-containing protein</fullName>
    </recommendedName>
</protein>
<gene>
    <name evidence="3" type="ORF">PBS001_LOCUS7926</name>
</gene>
<organism evidence="3 4">
    <name type="scientific">Peronospora belbahrii</name>
    <dbReference type="NCBI Taxonomy" id="622444"/>
    <lineage>
        <taxon>Eukaryota</taxon>
        <taxon>Sar</taxon>
        <taxon>Stramenopiles</taxon>
        <taxon>Oomycota</taxon>
        <taxon>Peronosporomycetes</taxon>
        <taxon>Peronosporales</taxon>
        <taxon>Peronosporaceae</taxon>
        <taxon>Peronospora</taxon>
    </lineage>
</organism>
<sequence length="374" mass="42288">MNVKTTAQWRDLHLLHVHRDTLQCAFNRCIACCYKIVLYSRPGLLPNVRPEMCLRMAKAKAQSLTEISTYWIGLYDAVQVKRILTVGDGNFSFSLSLARALCPESGVQLVVTSHESKTTVLETYPDGEKILDELNAMSNVTVKHEVDATDAEMIKTLGHFDRVIWNFPCVRAPRGEDGQNEAMEMNKKLLHEFFSHVGQVLTSCGEVHVTHKTKAPFGQWGIDNIAKTNKFYHKLSVVFDRCLYPGYTNKKVLSKGSFPIWDSQTFIFVPEERTQVPADVAIPDNEKSDIRLIEIVTMDILKKVYILLTPSLDETLGSRKKRGGFSDKGGRSSNSYKDVIRNRTDSRKDQTRKRLASDGLNGCKQLGKKKGRRS</sequence>
<proteinExistence type="predicted"/>
<keyword evidence="4" id="KW-1185">Reference proteome</keyword>
<evidence type="ECO:0000313" key="3">
    <source>
        <dbReference type="EMBL" id="CAH0521474.1"/>
    </source>
</evidence>
<dbReference type="EMBL" id="CAKLCB010000379">
    <property type="protein sequence ID" value="CAH0521474.1"/>
    <property type="molecule type" value="Genomic_DNA"/>
</dbReference>
<evidence type="ECO:0000259" key="2">
    <source>
        <dbReference type="Pfam" id="PF10354"/>
    </source>
</evidence>
<dbReference type="Pfam" id="PF10354">
    <property type="entry name" value="BMT5-like"/>
    <property type="match status" value="1"/>
</dbReference>
<evidence type="ECO:0000313" key="4">
    <source>
        <dbReference type="Proteomes" id="UP001158986"/>
    </source>
</evidence>
<reference evidence="3 4" key="1">
    <citation type="submission" date="2021-11" db="EMBL/GenBank/DDBJ databases">
        <authorList>
            <person name="Islam A."/>
            <person name="Islam S."/>
            <person name="Flora M.S."/>
            <person name="Rahman M."/>
            <person name="Ziaur R.M."/>
            <person name="Epstein J.H."/>
            <person name="Hassan M."/>
            <person name="Klassen M."/>
            <person name="Woodard K."/>
            <person name="Webb A."/>
            <person name="Webby R.J."/>
            <person name="El Zowalaty M.E."/>
        </authorList>
    </citation>
    <scope>NUCLEOTIDE SEQUENCE [LARGE SCALE GENOMIC DNA]</scope>
    <source>
        <strain evidence="3">Pbs1</strain>
    </source>
</reference>